<proteinExistence type="predicted"/>
<evidence type="ECO:0000313" key="3">
    <source>
        <dbReference type="EMBL" id="KAH3781826.1"/>
    </source>
</evidence>
<dbReference type="AlphaFoldDB" id="A0A9D4ENU5"/>
<evidence type="ECO:0000256" key="1">
    <source>
        <dbReference type="SAM" id="MobiDB-lite"/>
    </source>
</evidence>
<dbReference type="Gene3D" id="3.30.420.10">
    <property type="entry name" value="Ribonuclease H-like superfamily/Ribonuclease H"/>
    <property type="match status" value="1"/>
</dbReference>
<sequence length="111" mass="12430">MTRLSNNLNIALQWIPAHCGVSGNEEADQLAKRCKNKVTKYRGYIQRESHHHKGNHQAPARARCLSPAQQSRTSSDGSTTLRTQQTECPLVQKIQAGTLTTLSMWRRGTNC</sequence>
<comment type="caution">
    <text evidence="3">The sequence shown here is derived from an EMBL/GenBank/DDBJ whole genome shotgun (WGS) entry which is preliminary data.</text>
</comment>
<feature type="region of interest" description="Disordered" evidence="1">
    <location>
        <begin position="45"/>
        <end position="85"/>
    </location>
</feature>
<reference evidence="3" key="1">
    <citation type="journal article" date="2019" name="bioRxiv">
        <title>The Genome of the Zebra Mussel, Dreissena polymorpha: A Resource for Invasive Species Research.</title>
        <authorList>
            <person name="McCartney M.A."/>
            <person name="Auch B."/>
            <person name="Kono T."/>
            <person name="Mallez S."/>
            <person name="Zhang Y."/>
            <person name="Obille A."/>
            <person name="Becker A."/>
            <person name="Abrahante J.E."/>
            <person name="Garbe J."/>
            <person name="Badalamenti J.P."/>
            <person name="Herman A."/>
            <person name="Mangelson H."/>
            <person name="Liachko I."/>
            <person name="Sullivan S."/>
            <person name="Sone E.D."/>
            <person name="Koren S."/>
            <person name="Silverstein K.A.T."/>
            <person name="Beckman K.B."/>
            <person name="Gohl D.M."/>
        </authorList>
    </citation>
    <scope>NUCLEOTIDE SEQUENCE</scope>
    <source>
        <strain evidence="3">Duluth1</strain>
        <tissue evidence="3">Whole animal</tissue>
    </source>
</reference>
<protein>
    <recommendedName>
        <fullName evidence="2">RNase H type-1 domain-containing protein</fullName>
    </recommendedName>
</protein>
<feature type="compositionally biased region" description="Polar residues" evidence="1">
    <location>
        <begin position="67"/>
        <end position="85"/>
    </location>
</feature>
<dbReference type="InterPro" id="IPR036397">
    <property type="entry name" value="RNaseH_sf"/>
</dbReference>
<dbReference type="SUPFAM" id="SSF53098">
    <property type="entry name" value="Ribonuclease H-like"/>
    <property type="match status" value="1"/>
</dbReference>
<dbReference type="GO" id="GO:0003676">
    <property type="term" value="F:nucleic acid binding"/>
    <property type="evidence" value="ECO:0007669"/>
    <property type="project" value="InterPro"/>
</dbReference>
<reference evidence="3" key="2">
    <citation type="submission" date="2020-11" db="EMBL/GenBank/DDBJ databases">
        <authorList>
            <person name="McCartney M.A."/>
            <person name="Auch B."/>
            <person name="Kono T."/>
            <person name="Mallez S."/>
            <person name="Becker A."/>
            <person name="Gohl D.M."/>
            <person name="Silverstein K.A.T."/>
            <person name="Koren S."/>
            <person name="Bechman K.B."/>
            <person name="Herman A."/>
            <person name="Abrahante J.E."/>
            <person name="Garbe J."/>
        </authorList>
    </citation>
    <scope>NUCLEOTIDE SEQUENCE</scope>
    <source>
        <strain evidence="3">Duluth1</strain>
        <tissue evidence="3">Whole animal</tissue>
    </source>
</reference>
<evidence type="ECO:0000313" key="4">
    <source>
        <dbReference type="Proteomes" id="UP000828390"/>
    </source>
</evidence>
<dbReference type="InterPro" id="IPR012337">
    <property type="entry name" value="RNaseH-like_sf"/>
</dbReference>
<gene>
    <name evidence="3" type="ORF">DPMN_159733</name>
</gene>
<dbReference type="PROSITE" id="PS50879">
    <property type="entry name" value="RNASE_H_1"/>
    <property type="match status" value="1"/>
</dbReference>
<evidence type="ECO:0000259" key="2">
    <source>
        <dbReference type="PROSITE" id="PS50879"/>
    </source>
</evidence>
<organism evidence="3 4">
    <name type="scientific">Dreissena polymorpha</name>
    <name type="common">Zebra mussel</name>
    <name type="synonym">Mytilus polymorpha</name>
    <dbReference type="NCBI Taxonomy" id="45954"/>
    <lineage>
        <taxon>Eukaryota</taxon>
        <taxon>Metazoa</taxon>
        <taxon>Spiralia</taxon>
        <taxon>Lophotrochozoa</taxon>
        <taxon>Mollusca</taxon>
        <taxon>Bivalvia</taxon>
        <taxon>Autobranchia</taxon>
        <taxon>Heteroconchia</taxon>
        <taxon>Euheterodonta</taxon>
        <taxon>Imparidentia</taxon>
        <taxon>Neoheterodontei</taxon>
        <taxon>Myida</taxon>
        <taxon>Dreissenoidea</taxon>
        <taxon>Dreissenidae</taxon>
        <taxon>Dreissena</taxon>
    </lineage>
</organism>
<dbReference type="InterPro" id="IPR002156">
    <property type="entry name" value="RNaseH_domain"/>
</dbReference>
<dbReference type="EMBL" id="JAIWYP010000008">
    <property type="protein sequence ID" value="KAH3781826.1"/>
    <property type="molecule type" value="Genomic_DNA"/>
</dbReference>
<dbReference type="Pfam" id="PF00075">
    <property type="entry name" value="RNase_H"/>
    <property type="match status" value="1"/>
</dbReference>
<accession>A0A9D4ENU5</accession>
<feature type="domain" description="RNase H type-1" evidence="2">
    <location>
        <begin position="1"/>
        <end position="36"/>
    </location>
</feature>
<name>A0A9D4ENU5_DREPO</name>
<dbReference type="Proteomes" id="UP000828390">
    <property type="component" value="Unassembled WGS sequence"/>
</dbReference>
<keyword evidence="4" id="KW-1185">Reference proteome</keyword>
<dbReference type="GO" id="GO:0004523">
    <property type="term" value="F:RNA-DNA hybrid ribonuclease activity"/>
    <property type="evidence" value="ECO:0007669"/>
    <property type="project" value="InterPro"/>
</dbReference>